<dbReference type="InterPro" id="IPR001647">
    <property type="entry name" value="HTH_TetR"/>
</dbReference>
<dbReference type="Gene3D" id="1.10.357.10">
    <property type="entry name" value="Tetracycline Repressor, domain 2"/>
    <property type="match status" value="1"/>
</dbReference>
<dbReference type="PANTHER" id="PTHR30055">
    <property type="entry name" value="HTH-TYPE TRANSCRIPTIONAL REGULATOR RUTR"/>
    <property type="match status" value="1"/>
</dbReference>
<reference evidence="4" key="2">
    <citation type="submission" date="2013-11" db="EMBL/GenBank/DDBJ databases">
        <title>Draft genome sequence of Anaerostipes caccae (DSM 14662).</title>
        <authorList>
            <person name="Sudarsanam P."/>
            <person name="Ley R."/>
            <person name="Guruge J."/>
            <person name="Turnbaugh P.J."/>
            <person name="Mahowald M."/>
            <person name="Liep D."/>
            <person name="Gordon J."/>
        </authorList>
    </citation>
    <scope>NUCLEOTIDE SEQUENCE</scope>
    <source>
        <strain evidence="4">DSM 14662</strain>
    </source>
</reference>
<dbReference type="InterPro" id="IPR009057">
    <property type="entry name" value="Homeodomain-like_sf"/>
</dbReference>
<evidence type="ECO:0000259" key="3">
    <source>
        <dbReference type="PROSITE" id="PS50977"/>
    </source>
</evidence>
<evidence type="ECO:0000313" key="4">
    <source>
        <dbReference type="EMBL" id="EDR98201.1"/>
    </source>
</evidence>
<protein>
    <submittedName>
        <fullName evidence="4">Transcriptional regulator, TetR family</fullName>
    </submittedName>
</protein>
<dbReference type="eggNOG" id="COG1309">
    <property type="taxonomic scope" value="Bacteria"/>
</dbReference>
<proteinExistence type="predicted"/>
<keyword evidence="1 2" id="KW-0238">DNA-binding</keyword>
<feature type="DNA-binding region" description="H-T-H motif" evidence="2">
    <location>
        <begin position="28"/>
        <end position="47"/>
    </location>
</feature>
<evidence type="ECO:0000313" key="5">
    <source>
        <dbReference type="Proteomes" id="UP000004935"/>
    </source>
</evidence>
<organism evidence="4 5">
    <name type="scientific">Anaerostipes caccae (strain DSM 14662 / CCUG 47493 / JCM 13470 / NCIMB 13811 / L1-92)</name>
    <dbReference type="NCBI Taxonomy" id="411490"/>
    <lineage>
        <taxon>Bacteria</taxon>
        <taxon>Bacillati</taxon>
        <taxon>Bacillota</taxon>
        <taxon>Clostridia</taxon>
        <taxon>Lachnospirales</taxon>
        <taxon>Lachnospiraceae</taxon>
        <taxon>Anaerostipes</taxon>
    </lineage>
</organism>
<evidence type="ECO:0000256" key="2">
    <source>
        <dbReference type="PROSITE-ProRule" id="PRU00335"/>
    </source>
</evidence>
<dbReference type="SUPFAM" id="SSF46689">
    <property type="entry name" value="Homeodomain-like"/>
    <property type="match status" value="1"/>
</dbReference>
<dbReference type="PRINTS" id="PR00455">
    <property type="entry name" value="HTHTETR"/>
</dbReference>
<dbReference type="HOGENOM" id="CLU_069356_27_3_9"/>
<dbReference type="SUPFAM" id="SSF48498">
    <property type="entry name" value="Tetracyclin repressor-like, C-terminal domain"/>
    <property type="match status" value="1"/>
</dbReference>
<dbReference type="InterPro" id="IPR050109">
    <property type="entry name" value="HTH-type_TetR-like_transc_reg"/>
</dbReference>
<comment type="caution">
    <text evidence="4">The sequence shown here is derived from an EMBL/GenBank/DDBJ whole genome shotgun (WGS) entry which is preliminary data.</text>
</comment>
<gene>
    <name evidence="4" type="ORF">ANACAC_01825</name>
</gene>
<dbReference type="AlphaFoldDB" id="B0ME31"/>
<dbReference type="STRING" id="411490.ANACAC_01825"/>
<dbReference type="Proteomes" id="UP000004935">
    <property type="component" value="Unassembled WGS sequence"/>
</dbReference>
<dbReference type="Pfam" id="PF00440">
    <property type="entry name" value="TetR_N"/>
    <property type="match status" value="1"/>
</dbReference>
<dbReference type="PANTHER" id="PTHR30055:SF226">
    <property type="entry name" value="HTH-TYPE TRANSCRIPTIONAL REGULATOR PKSA"/>
    <property type="match status" value="1"/>
</dbReference>
<sequence length="195" mass="22661">MIHMDETGQKIIDAAMSLVRDKGYMATTTKDIANSAGVNECTLFRKFQNKKSIVMSGIEQEKWRADFTPDVFQDVRWELRHDLEMYMREYMKRITPDFVRLSIGLRAPQIYEETAPFIMKVPQTFLSSLISYFEQMAQKGRIPKADFEVLAMTFFSSTFGYTFLNASFEQKLSEVEREDFIKKTVAAFLYGITAE</sequence>
<dbReference type="GO" id="GO:0000976">
    <property type="term" value="F:transcription cis-regulatory region binding"/>
    <property type="evidence" value="ECO:0007669"/>
    <property type="project" value="TreeGrafter"/>
</dbReference>
<feature type="domain" description="HTH tetR-type" evidence="3">
    <location>
        <begin position="5"/>
        <end position="65"/>
    </location>
</feature>
<dbReference type="GO" id="GO:0003700">
    <property type="term" value="F:DNA-binding transcription factor activity"/>
    <property type="evidence" value="ECO:0007669"/>
    <property type="project" value="TreeGrafter"/>
</dbReference>
<dbReference type="InterPro" id="IPR039536">
    <property type="entry name" value="TetR_C_Proteobacteria"/>
</dbReference>
<dbReference type="InterPro" id="IPR036271">
    <property type="entry name" value="Tet_transcr_reg_TetR-rel_C_sf"/>
</dbReference>
<evidence type="ECO:0000256" key="1">
    <source>
        <dbReference type="ARBA" id="ARBA00023125"/>
    </source>
</evidence>
<accession>B0ME31</accession>
<keyword evidence="5" id="KW-1185">Reference proteome</keyword>
<name>B0ME31_ANACD</name>
<dbReference type="PROSITE" id="PS50977">
    <property type="entry name" value="HTH_TETR_2"/>
    <property type="match status" value="1"/>
</dbReference>
<reference evidence="4" key="1">
    <citation type="submission" date="2007-11" db="EMBL/GenBank/DDBJ databases">
        <authorList>
            <person name="Fulton L."/>
            <person name="Clifton S."/>
            <person name="Fulton B."/>
            <person name="Xu J."/>
            <person name="Minx P."/>
            <person name="Pepin K.H."/>
            <person name="Johnson M."/>
            <person name="Thiruvilangam P."/>
            <person name="Bhonagiri V."/>
            <person name="Nash W.E."/>
            <person name="Mardis E.R."/>
            <person name="Wilson R.K."/>
        </authorList>
    </citation>
    <scope>NUCLEOTIDE SEQUENCE [LARGE SCALE GENOMIC DNA]</scope>
    <source>
        <strain evidence="4">DSM 14662</strain>
    </source>
</reference>
<dbReference type="Pfam" id="PF14246">
    <property type="entry name" value="TetR_C_7"/>
    <property type="match status" value="1"/>
</dbReference>
<dbReference type="EMBL" id="ABAX03000012">
    <property type="protein sequence ID" value="EDR98201.1"/>
    <property type="molecule type" value="Genomic_DNA"/>
</dbReference>